<keyword evidence="3" id="KW-1185">Reference proteome</keyword>
<dbReference type="RefSeq" id="XP_039133243.1">
    <property type="nucleotide sequence ID" value="XM_039277309.1"/>
</dbReference>
<feature type="region of interest" description="Disordered" evidence="1">
    <location>
        <begin position="1"/>
        <end position="21"/>
    </location>
</feature>
<dbReference type="InterPro" id="IPR032567">
    <property type="entry name" value="RTL1-rel"/>
</dbReference>
<dbReference type="PANTHER" id="PTHR15503">
    <property type="entry name" value="LDOC1 RELATED"/>
    <property type="match status" value="1"/>
</dbReference>
<dbReference type="InterPro" id="IPR045358">
    <property type="entry name" value="Ty3_capsid"/>
</dbReference>
<evidence type="ECO:0000313" key="4">
    <source>
        <dbReference type="RefSeq" id="XP_039133243.1"/>
    </source>
</evidence>
<dbReference type="Pfam" id="PF19259">
    <property type="entry name" value="Ty3_capsid"/>
    <property type="match status" value="1"/>
</dbReference>
<sequence length="397" mass="45197">MEARSQEMRKMEESLKNQLKEHADQLDRAIQEFREQQSKDMEEVRTMLVKLACLISSQSSSSCISCLESGKECGFTSAIQPKFAMLEFPKFHGEGLNEWLCKCKQYFDFDETSDDIKVRMASLHLEGRALVWHQNYMRYKGNQGVLQWEEYIHALSIRFGEALYLDPIAELKQLEQVGTLETYLDKFDEILNRLDLCEDYAVSLFLSGLKEEIRYPVRVFSPSNLVEAVRLAKLQELIVEKLHKEDENYTEDNQENTPMIPLNGLAGVPSLCNYRTMRVNGSIKGQKVHILISSGSTRNLIDANTVNSLGCTVASISPVTVVVADGSKIQCEKTCVDLKWKMQGQEFQDDVLVMPLNGCQMVLGIQWLILLGPIIWNFKQLSMEFTVGNKKVVLRGA</sequence>
<dbReference type="AlphaFoldDB" id="A0AB40C233"/>
<evidence type="ECO:0000256" key="1">
    <source>
        <dbReference type="SAM" id="MobiDB-lite"/>
    </source>
</evidence>
<dbReference type="Proteomes" id="UP001515500">
    <property type="component" value="Chromosome 2"/>
</dbReference>
<dbReference type="Pfam" id="PF08284">
    <property type="entry name" value="RVP_2"/>
    <property type="match status" value="1"/>
</dbReference>
<dbReference type="PANTHER" id="PTHR15503:SF43">
    <property type="entry name" value="REVERSE TRANSCRIPTASE RNASE H-LIKE DOMAIN-CONTAINING PROTEIN"/>
    <property type="match status" value="1"/>
</dbReference>
<dbReference type="Gene3D" id="2.40.70.10">
    <property type="entry name" value="Acid Proteases"/>
    <property type="match status" value="1"/>
</dbReference>
<proteinExistence type="predicted"/>
<dbReference type="InterPro" id="IPR021109">
    <property type="entry name" value="Peptidase_aspartic_dom_sf"/>
</dbReference>
<name>A0AB40C233_DIOCR</name>
<dbReference type="CDD" id="cd00303">
    <property type="entry name" value="retropepsin_like"/>
    <property type="match status" value="1"/>
</dbReference>
<gene>
    <name evidence="4" type="primary">LOC120270289</name>
</gene>
<accession>A0AB40C233</accession>
<protein>
    <submittedName>
        <fullName evidence="4">Uncharacterized protein LOC120270289</fullName>
    </submittedName>
</protein>
<organism evidence="3 4">
    <name type="scientific">Dioscorea cayennensis subsp. rotundata</name>
    <name type="common">White Guinea yam</name>
    <name type="synonym">Dioscorea rotundata</name>
    <dbReference type="NCBI Taxonomy" id="55577"/>
    <lineage>
        <taxon>Eukaryota</taxon>
        <taxon>Viridiplantae</taxon>
        <taxon>Streptophyta</taxon>
        <taxon>Embryophyta</taxon>
        <taxon>Tracheophyta</taxon>
        <taxon>Spermatophyta</taxon>
        <taxon>Magnoliopsida</taxon>
        <taxon>Liliopsida</taxon>
        <taxon>Dioscoreales</taxon>
        <taxon>Dioscoreaceae</taxon>
        <taxon>Dioscorea</taxon>
    </lineage>
</organism>
<dbReference type="GeneID" id="120270289"/>
<feature type="domain" description="Ty3 transposon capsid-like protein" evidence="2">
    <location>
        <begin position="113"/>
        <end position="247"/>
    </location>
</feature>
<dbReference type="SUPFAM" id="SSF50630">
    <property type="entry name" value="Acid proteases"/>
    <property type="match status" value="1"/>
</dbReference>
<evidence type="ECO:0000259" key="2">
    <source>
        <dbReference type="Pfam" id="PF19259"/>
    </source>
</evidence>
<evidence type="ECO:0000313" key="3">
    <source>
        <dbReference type="Proteomes" id="UP001515500"/>
    </source>
</evidence>
<reference evidence="4" key="1">
    <citation type="submission" date="2025-08" db="UniProtKB">
        <authorList>
            <consortium name="RefSeq"/>
        </authorList>
    </citation>
    <scope>IDENTIFICATION</scope>
</reference>